<evidence type="ECO:0000313" key="4">
    <source>
        <dbReference type="Ensembl" id="ENSLLEP00000045193.1"/>
    </source>
</evidence>
<dbReference type="InterPro" id="IPR018170">
    <property type="entry name" value="Aldo/ket_reductase_CS"/>
</dbReference>
<organism evidence="4 5">
    <name type="scientific">Leptobrachium leishanense</name>
    <name type="common">Leishan spiny toad</name>
    <dbReference type="NCBI Taxonomy" id="445787"/>
    <lineage>
        <taxon>Eukaryota</taxon>
        <taxon>Metazoa</taxon>
        <taxon>Chordata</taxon>
        <taxon>Craniata</taxon>
        <taxon>Vertebrata</taxon>
        <taxon>Euteleostomi</taxon>
        <taxon>Amphibia</taxon>
        <taxon>Batrachia</taxon>
        <taxon>Anura</taxon>
        <taxon>Pelobatoidea</taxon>
        <taxon>Megophryidae</taxon>
        <taxon>Leptobrachium</taxon>
    </lineage>
</organism>
<dbReference type="Gene3D" id="3.20.20.100">
    <property type="entry name" value="NADP-dependent oxidoreductase domain"/>
    <property type="match status" value="1"/>
</dbReference>
<reference evidence="4" key="1">
    <citation type="submission" date="2025-08" db="UniProtKB">
        <authorList>
            <consortium name="Ensembl"/>
        </authorList>
    </citation>
    <scope>IDENTIFICATION</scope>
</reference>
<keyword evidence="2" id="KW-0812">Transmembrane</keyword>
<feature type="domain" description="NADP-dependent oxidoreductase" evidence="3">
    <location>
        <begin position="14"/>
        <end position="104"/>
    </location>
</feature>
<name>A0A8C5WKS7_9ANUR</name>
<dbReference type="AlphaFoldDB" id="A0A8C5WKS7"/>
<dbReference type="InterPro" id="IPR020471">
    <property type="entry name" value="AKR"/>
</dbReference>
<dbReference type="InterPro" id="IPR036812">
    <property type="entry name" value="NAD(P)_OxRdtase_dom_sf"/>
</dbReference>
<sequence>TCRTLTAKPGECTPKTCKKEATKMAIEVGYRHIDCAFIYGNEVEVGRAIRARIADGTVKREDIFYTGKLWSTFQSPELVRPALERTLKDLGLDYVDLFIIHTPVELKLGVLPKDTYWRCSCRDRTHVPQALYTLPLLHLISVINASAGIILFFILTFCSEYII</sequence>
<dbReference type="PROSITE" id="PS00798">
    <property type="entry name" value="ALDOKETO_REDUCTASE_1"/>
    <property type="match status" value="1"/>
</dbReference>
<comment type="similarity">
    <text evidence="1">Belongs to the aldo/keto reductase family.</text>
</comment>
<evidence type="ECO:0000256" key="2">
    <source>
        <dbReference type="SAM" id="Phobius"/>
    </source>
</evidence>
<proteinExistence type="inferred from homology"/>
<reference evidence="4" key="2">
    <citation type="submission" date="2025-09" db="UniProtKB">
        <authorList>
            <consortium name="Ensembl"/>
        </authorList>
    </citation>
    <scope>IDENTIFICATION</scope>
</reference>
<dbReference type="Proteomes" id="UP000694569">
    <property type="component" value="Unplaced"/>
</dbReference>
<dbReference type="PRINTS" id="PR00069">
    <property type="entry name" value="ALDKETRDTASE"/>
</dbReference>
<keyword evidence="2" id="KW-0472">Membrane</keyword>
<accession>A0A8C5WKS7</accession>
<dbReference type="Pfam" id="PF00248">
    <property type="entry name" value="Aldo_ket_red"/>
    <property type="match status" value="1"/>
</dbReference>
<evidence type="ECO:0000313" key="5">
    <source>
        <dbReference type="Proteomes" id="UP000694569"/>
    </source>
</evidence>
<dbReference type="OrthoDB" id="416253at2759"/>
<feature type="transmembrane region" description="Helical" evidence="2">
    <location>
        <begin position="136"/>
        <end position="158"/>
    </location>
</feature>
<evidence type="ECO:0000259" key="3">
    <source>
        <dbReference type="Pfam" id="PF00248"/>
    </source>
</evidence>
<keyword evidence="5" id="KW-1185">Reference proteome</keyword>
<dbReference type="Ensembl" id="ENSLLET00000046992.1">
    <property type="protein sequence ID" value="ENSLLEP00000045193.1"/>
    <property type="gene ID" value="ENSLLEG00000028668.1"/>
</dbReference>
<keyword evidence="2" id="KW-1133">Transmembrane helix</keyword>
<dbReference type="PANTHER" id="PTHR11732">
    <property type="entry name" value="ALDO/KETO REDUCTASE"/>
    <property type="match status" value="1"/>
</dbReference>
<protein>
    <recommendedName>
        <fullName evidence="3">NADP-dependent oxidoreductase domain-containing protein</fullName>
    </recommendedName>
</protein>
<evidence type="ECO:0000256" key="1">
    <source>
        <dbReference type="ARBA" id="ARBA00007905"/>
    </source>
</evidence>
<dbReference type="SUPFAM" id="SSF51430">
    <property type="entry name" value="NAD(P)-linked oxidoreductase"/>
    <property type="match status" value="1"/>
</dbReference>
<dbReference type="GeneTree" id="ENSGT00940000153677"/>
<dbReference type="InterPro" id="IPR023210">
    <property type="entry name" value="NADP_OxRdtase_dom"/>
</dbReference>
<dbReference type="GO" id="GO:0016491">
    <property type="term" value="F:oxidoreductase activity"/>
    <property type="evidence" value="ECO:0007669"/>
    <property type="project" value="InterPro"/>
</dbReference>